<dbReference type="InterPro" id="IPR021109">
    <property type="entry name" value="Peptidase_aspartic_dom_sf"/>
</dbReference>
<evidence type="ECO:0000313" key="3">
    <source>
        <dbReference type="EMBL" id="OGM60477.1"/>
    </source>
</evidence>
<dbReference type="AlphaFoldDB" id="A0A1F8B8Y2"/>
<dbReference type="Pfam" id="PF13650">
    <property type="entry name" value="Asp_protease_2"/>
    <property type="match status" value="1"/>
</dbReference>
<evidence type="ECO:0000259" key="2">
    <source>
        <dbReference type="PROSITE" id="PS50175"/>
    </source>
</evidence>
<dbReference type="GO" id="GO:0006508">
    <property type="term" value="P:proteolysis"/>
    <property type="evidence" value="ECO:0007669"/>
    <property type="project" value="InterPro"/>
</dbReference>
<dbReference type="InterPro" id="IPR001995">
    <property type="entry name" value="Peptidase_A2_cat"/>
</dbReference>
<dbReference type="GO" id="GO:0004190">
    <property type="term" value="F:aspartic-type endopeptidase activity"/>
    <property type="evidence" value="ECO:0007669"/>
    <property type="project" value="InterPro"/>
</dbReference>
<dbReference type="EMBL" id="MGHD01000004">
    <property type="protein sequence ID" value="OGM60477.1"/>
    <property type="molecule type" value="Genomic_DNA"/>
</dbReference>
<dbReference type="STRING" id="1802517.A2892_00405"/>
<protein>
    <recommendedName>
        <fullName evidence="2">Peptidase A2 domain-containing protein</fullName>
    </recommendedName>
</protein>
<comment type="caution">
    <text evidence="3">The sequence shown here is derived from an EMBL/GenBank/DDBJ whole genome shotgun (WGS) entry which is preliminary data.</text>
</comment>
<gene>
    <name evidence="3" type="ORF">A2892_00405</name>
</gene>
<dbReference type="SUPFAM" id="SSF50630">
    <property type="entry name" value="Acid proteases"/>
    <property type="match status" value="1"/>
</dbReference>
<dbReference type="Gene3D" id="2.40.70.10">
    <property type="entry name" value="Acid Proteases"/>
    <property type="match status" value="1"/>
</dbReference>
<proteinExistence type="predicted"/>
<evidence type="ECO:0000313" key="4">
    <source>
        <dbReference type="Proteomes" id="UP000176404"/>
    </source>
</evidence>
<sequence length="138" mass="15813">MRKLASFPFTFIGKTKLGKIYRPYAIVYIYSKLRNKWQPIETVIDSGADYTLLPKRYAGILGINLTDSNVESTIGVGGSETVYQYQNLTVKIGDYQIRIPAGFLERDDIPSLLGRLDCLEKLRLIFENKESRFEIPQK</sequence>
<feature type="domain" description="Peptidase A2" evidence="2">
    <location>
        <begin position="40"/>
        <end position="115"/>
    </location>
</feature>
<keyword evidence="1" id="KW-0378">Hydrolase</keyword>
<reference evidence="3 4" key="1">
    <citation type="journal article" date="2016" name="Nat. Commun.">
        <title>Thousands of microbial genomes shed light on interconnected biogeochemical processes in an aquifer system.</title>
        <authorList>
            <person name="Anantharaman K."/>
            <person name="Brown C.T."/>
            <person name="Hug L.A."/>
            <person name="Sharon I."/>
            <person name="Castelle C.J."/>
            <person name="Probst A.J."/>
            <person name="Thomas B.C."/>
            <person name="Singh A."/>
            <person name="Wilkins M.J."/>
            <person name="Karaoz U."/>
            <person name="Brodie E.L."/>
            <person name="Williams K.H."/>
            <person name="Hubbard S.S."/>
            <person name="Banfield J.F."/>
        </authorList>
    </citation>
    <scope>NUCLEOTIDE SEQUENCE [LARGE SCALE GENOMIC DNA]</scope>
</reference>
<evidence type="ECO:0000256" key="1">
    <source>
        <dbReference type="ARBA" id="ARBA00022801"/>
    </source>
</evidence>
<accession>A0A1F8B8Y2</accession>
<dbReference type="Proteomes" id="UP000176404">
    <property type="component" value="Unassembled WGS sequence"/>
</dbReference>
<name>A0A1F8B8Y2_9BACT</name>
<organism evidence="3 4">
    <name type="scientific">Candidatus Woesebacteria bacterium RIFCSPLOWO2_01_FULL_39_10b</name>
    <dbReference type="NCBI Taxonomy" id="1802517"/>
    <lineage>
        <taxon>Bacteria</taxon>
        <taxon>Candidatus Woeseibacteriota</taxon>
    </lineage>
</organism>
<dbReference type="PROSITE" id="PS50175">
    <property type="entry name" value="ASP_PROT_RETROV"/>
    <property type="match status" value="1"/>
</dbReference>